<evidence type="ECO:0000313" key="3">
    <source>
        <dbReference type="WBParaSite" id="BTMF_0000032401-mRNA-1"/>
    </source>
</evidence>
<gene>
    <name evidence="1" type="ORF">BTMF_LOCUS15</name>
</gene>
<dbReference type="AlphaFoldDB" id="A0A0R3Q2Y3"/>
<keyword evidence="2" id="KW-1185">Reference proteome</keyword>
<sequence length="106" mass="12094">MEKTLLDEFAMFALQGILANPQRSGSPEEIATMAYRRAKAMMEARNKNDKEVGDDRWIKWEGGDRPVDCNVQVMFRDGYISDCYSADVVWNHSGSNGDIIKYRVVI</sequence>
<dbReference type="Proteomes" id="UP000280834">
    <property type="component" value="Unassembled WGS sequence"/>
</dbReference>
<reference evidence="1 2" key="2">
    <citation type="submission" date="2018-11" db="EMBL/GenBank/DDBJ databases">
        <authorList>
            <consortium name="Pathogen Informatics"/>
        </authorList>
    </citation>
    <scope>NUCLEOTIDE SEQUENCE [LARGE SCALE GENOMIC DNA]</scope>
</reference>
<organism evidence="3">
    <name type="scientific">Brugia timori</name>
    <dbReference type="NCBI Taxonomy" id="42155"/>
    <lineage>
        <taxon>Eukaryota</taxon>
        <taxon>Metazoa</taxon>
        <taxon>Ecdysozoa</taxon>
        <taxon>Nematoda</taxon>
        <taxon>Chromadorea</taxon>
        <taxon>Rhabditida</taxon>
        <taxon>Spirurina</taxon>
        <taxon>Spiruromorpha</taxon>
        <taxon>Filarioidea</taxon>
        <taxon>Onchocercidae</taxon>
        <taxon>Brugia</taxon>
    </lineage>
</organism>
<dbReference type="WBParaSite" id="BTMF_0000032401-mRNA-1">
    <property type="protein sequence ID" value="BTMF_0000032401-mRNA-1"/>
    <property type="gene ID" value="BTMF_0000032401"/>
</dbReference>
<dbReference type="EMBL" id="UZAG01000001">
    <property type="protein sequence ID" value="VDO06508.1"/>
    <property type="molecule type" value="Genomic_DNA"/>
</dbReference>
<accession>A0A0R3Q2Y3</accession>
<proteinExistence type="predicted"/>
<evidence type="ECO:0000313" key="2">
    <source>
        <dbReference type="Proteomes" id="UP000280834"/>
    </source>
</evidence>
<protein>
    <submittedName>
        <fullName evidence="3">DUF5619 domain-containing protein</fullName>
    </submittedName>
</protein>
<evidence type="ECO:0000313" key="1">
    <source>
        <dbReference type="EMBL" id="VDO06508.1"/>
    </source>
</evidence>
<name>A0A0R3Q2Y3_9BILA</name>
<reference evidence="3" key="1">
    <citation type="submission" date="2017-02" db="UniProtKB">
        <authorList>
            <consortium name="WormBaseParasite"/>
        </authorList>
    </citation>
    <scope>IDENTIFICATION</scope>
</reference>